<evidence type="ECO:0000256" key="1">
    <source>
        <dbReference type="ARBA" id="ARBA00001961"/>
    </source>
</evidence>
<dbReference type="Pfam" id="PF14226">
    <property type="entry name" value="DIOX_N"/>
    <property type="match status" value="1"/>
</dbReference>
<dbReference type="FunFam" id="2.60.120.330:FF:000013">
    <property type="entry name" value="Gibberellin 3-beta-dioxygenase 1"/>
    <property type="match status" value="1"/>
</dbReference>
<accession>A0A8K0DN70</accession>
<organism evidence="12 13">
    <name type="scientific">Rhamnella rubrinervis</name>
    <dbReference type="NCBI Taxonomy" id="2594499"/>
    <lineage>
        <taxon>Eukaryota</taxon>
        <taxon>Viridiplantae</taxon>
        <taxon>Streptophyta</taxon>
        <taxon>Embryophyta</taxon>
        <taxon>Tracheophyta</taxon>
        <taxon>Spermatophyta</taxon>
        <taxon>Magnoliopsida</taxon>
        <taxon>eudicotyledons</taxon>
        <taxon>Gunneridae</taxon>
        <taxon>Pentapetalae</taxon>
        <taxon>rosids</taxon>
        <taxon>fabids</taxon>
        <taxon>Rosales</taxon>
        <taxon>Rhamnaceae</taxon>
        <taxon>rhamnoid group</taxon>
        <taxon>Rhamneae</taxon>
        <taxon>Rhamnella</taxon>
    </lineage>
</organism>
<protein>
    <recommendedName>
        <fullName evidence="9">gibberellin 3beta-dioxygenase</fullName>
        <ecNumber evidence="9">1.14.11.15</ecNumber>
    </recommendedName>
</protein>
<evidence type="ECO:0000313" key="13">
    <source>
        <dbReference type="Proteomes" id="UP000796880"/>
    </source>
</evidence>
<proteinExistence type="inferred from homology"/>
<dbReference type="InterPro" id="IPR027443">
    <property type="entry name" value="IPNS-like_sf"/>
</dbReference>
<evidence type="ECO:0000259" key="11">
    <source>
        <dbReference type="PROSITE" id="PS51471"/>
    </source>
</evidence>
<evidence type="ECO:0000313" key="12">
    <source>
        <dbReference type="EMBL" id="KAF3434090.1"/>
    </source>
</evidence>
<dbReference type="InterPro" id="IPR050231">
    <property type="entry name" value="Iron_ascorbate_oxido_reductase"/>
</dbReference>
<dbReference type="AlphaFoldDB" id="A0A8K0DN70"/>
<keyword evidence="4" id="KW-0223">Dioxygenase</keyword>
<comment type="similarity">
    <text evidence="8">Belongs to the iron/ascorbate-dependent oxidoreductase family. GA3OX subfamily.</text>
</comment>
<evidence type="ECO:0000256" key="8">
    <source>
        <dbReference type="ARBA" id="ARBA00061560"/>
    </source>
</evidence>
<evidence type="ECO:0000256" key="9">
    <source>
        <dbReference type="ARBA" id="ARBA00066695"/>
    </source>
</evidence>
<comment type="pathway">
    <text evidence="2">Hormone biosynthesis.</text>
</comment>
<evidence type="ECO:0000256" key="7">
    <source>
        <dbReference type="ARBA" id="ARBA00037909"/>
    </source>
</evidence>
<sequence>MASSISNAPRESHTVHHHELLDITSLKDLPESYAWKGFDRFPMKDSTAPVTIPVIDLADPKAIELIGHACKTWGTFQVTNHGIQKKLLDDVEKASRELFALPMEQKLKVSETAGGLPGYGQARIASCFAQKMWSEGFTVYGSPLEHFRQLWPEDYSKYCDLYEEYEKQMRKLAAKLLWLSLGSLGISKSDIDWAGQTGEFETRSAAIRLNSYPSCPDPDRAVGLAPHTDSSIITILHQSTVGLKVLREETGWVLVPVVPDALVVNVGDFLHILSNGLYPSVTHQVVVNRTQHRLTVAYFYGSPPEVKVSPLSKLVGPCETPLYRSITWQEYLIHKSQDPYSALSKIRSSAPFNGSG</sequence>
<dbReference type="GO" id="GO:0009686">
    <property type="term" value="P:gibberellin biosynthetic process"/>
    <property type="evidence" value="ECO:0007669"/>
    <property type="project" value="UniProtKB-ARBA"/>
</dbReference>
<keyword evidence="5 10" id="KW-0560">Oxidoreductase</keyword>
<gene>
    <name evidence="12" type="ORF">FNV43_RR25193</name>
</gene>
<evidence type="ECO:0000256" key="10">
    <source>
        <dbReference type="RuleBase" id="RU003682"/>
    </source>
</evidence>
<dbReference type="OrthoDB" id="288590at2759"/>
<dbReference type="Gene3D" id="2.60.120.330">
    <property type="entry name" value="B-lactam Antibiotic, Isopenicillin N Synthase, Chain"/>
    <property type="match status" value="1"/>
</dbReference>
<dbReference type="Pfam" id="PF03171">
    <property type="entry name" value="2OG-FeII_Oxy"/>
    <property type="match status" value="1"/>
</dbReference>
<keyword evidence="13" id="KW-1185">Reference proteome</keyword>
<comment type="pathway">
    <text evidence="7">Plant hormone biosynthesis; gibberellin biosynthesis.</text>
</comment>
<comment type="cofactor">
    <cofactor evidence="1">
        <name>L-ascorbate</name>
        <dbReference type="ChEBI" id="CHEBI:38290"/>
    </cofactor>
</comment>
<dbReference type="InterPro" id="IPR026992">
    <property type="entry name" value="DIOX_N"/>
</dbReference>
<dbReference type="EC" id="1.14.11.15" evidence="9"/>
<reference evidence="12" key="1">
    <citation type="submission" date="2020-03" db="EMBL/GenBank/DDBJ databases">
        <title>A high-quality chromosome-level genome assembly of a woody plant with both climbing and erect habits, Rhamnella rubrinervis.</title>
        <authorList>
            <person name="Lu Z."/>
            <person name="Yang Y."/>
            <person name="Zhu X."/>
            <person name="Sun Y."/>
        </authorList>
    </citation>
    <scope>NUCLEOTIDE SEQUENCE</scope>
    <source>
        <strain evidence="12">BYM</strain>
        <tissue evidence="12">Leaf</tissue>
    </source>
</reference>
<keyword evidence="3 10" id="KW-0479">Metal-binding</keyword>
<evidence type="ECO:0000256" key="3">
    <source>
        <dbReference type="ARBA" id="ARBA00022723"/>
    </source>
</evidence>
<feature type="domain" description="Fe2OG dioxygenase" evidence="11">
    <location>
        <begin position="203"/>
        <end position="302"/>
    </location>
</feature>
<evidence type="ECO:0000256" key="2">
    <source>
        <dbReference type="ARBA" id="ARBA00004972"/>
    </source>
</evidence>
<dbReference type="Proteomes" id="UP000796880">
    <property type="component" value="Unassembled WGS sequence"/>
</dbReference>
<dbReference type="InterPro" id="IPR044861">
    <property type="entry name" value="IPNS-like_FE2OG_OXY"/>
</dbReference>
<evidence type="ECO:0000256" key="4">
    <source>
        <dbReference type="ARBA" id="ARBA00022964"/>
    </source>
</evidence>
<comment type="caution">
    <text evidence="12">The sequence shown here is derived from an EMBL/GenBank/DDBJ whole genome shotgun (WGS) entry which is preliminary data.</text>
</comment>
<dbReference type="GO" id="GO:0016707">
    <property type="term" value="F:gibberellin 3-beta-dioxygenase activity"/>
    <property type="evidence" value="ECO:0007669"/>
    <property type="project" value="UniProtKB-EC"/>
</dbReference>
<dbReference type="SUPFAM" id="SSF51197">
    <property type="entry name" value="Clavaminate synthase-like"/>
    <property type="match status" value="1"/>
</dbReference>
<dbReference type="EMBL" id="VOIH02000011">
    <property type="protein sequence ID" value="KAF3434090.1"/>
    <property type="molecule type" value="Genomic_DNA"/>
</dbReference>
<evidence type="ECO:0000256" key="5">
    <source>
        <dbReference type="ARBA" id="ARBA00023002"/>
    </source>
</evidence>
<dbReference type="PROSITE" id="PS51471">
    <property type="entry name" value="FE2OG_OXY"/>
    <property type="match status" value="1"/>
</dbReference>
<name>A0A8K0DN70_9ROSA</name>
<dbReference type="GO" id="GO:0046872">
    <property type="term" value="F:metal ion binding"/>
    <property type="evidence" value="ECO:0007669"/>
    <property type="project" value="UniProtKB-KW"/>
</dbReference>
<dbReference type="PANTHER" id="PTHR47990">
    <property type="entry name" value="2-OXOGLUTARATE (2OG) AND FE(II)-DEPENDENT OXYGENASE SUPERFAMILY PROTEIN-RELATED"/>
    <property type="match status" value="1"/>
</dbReference>
<dbReference type="InterPro" id="IPR005123">
    <property type="entry name" value="Oxoglu/Fe-dep_dioxygenase_dom"/>
</dbReference>
<keyword evidence="6 10" id="KW-0408">Iron</keyword>
<evidence type="ECO:0000256" key="6">
    <source>
        <dbReference type="ARBA" id="ARBA00023004"/>
    </source>
</evidence>